<organism evidence="1 2">
    <name type="scientific">Dioscorea alata</name>
    <name type="common">Purple yam</name>
    <dbReference type="NCBI Taxonomy" id="55571"/>
    <lineage>
        <taxon>Eukaryota</taxon>
        <taxon>Viridiplantae</taxon>
        <taxon>Streptophyta</taxon>
        <taxon>Embryophyta</taxon>
        <taxon>Tracheophyta</taxon>
        <taxon>Spermatophyta</taxon>
        <taxon>Magnoliopsida</taxon>
        <taxon>Liliopsida</taxon>
        <taxon>Dioscoreales</taxon>
        <taxon>Dioscoreaceae</taxon>
        <taxon>Dioscorea</taxon>
    </lineage>
</organism>
<dbReference type="EMBL" id="CM037018">
    <property type="protein sequence ID" value="KAH7674616.1"/>
    <property type="molecule type" value="Genomic_DNA"/>
</dbReference>
<gene>
    <name evidence="1" type="ORF">IHE45_08G086000</name>
</gene>
<evidence type="ECO:0000313" key="2">
    <source>
        <dbReference type="Proteomes" id="UP000827976"/>
    </source>
</evidence>
<protein>
    <submittedName>
        <fullName evidence="1">Uncharacterized protein</fullName>
    </submittedName>
</protein>
<name>A0ACB7VKA3_DIOAL</name>
<comment type="caution">
    <text evidence="1">The sequence shown here is derived from an EMBL/GenBank/DDBJ whole genome shotgun (WGS) entry which is preliminary data.</text>
</comment>
<dbReference type="Proteomes" id="UP000827976">
    <property type="component" value="Chromosome 8"/>
</dbReference>
<reference evidence="2" key="1">
    <citation type="journal article" date="2022" name="Nat. Commun.">
        <title>Chromosome evolution and the genetic basis of agronomically important traits in greater yam.</title>
        <authorList>
            <person name="Bredeson J.V."/>
            <person name="Lyons J.B."/>
            <person name="Oniyinde I.O."/>
            <person name="Okereke N.R."/>
            <person name="Kolade O."/>
            <person name="Nnabue I."/>
            <person name="Nwadili C.O."/>
            <person name="Hribova E."/>
            <person name="Parker M."/>
            <person name="Nwogha J."/>
            <person name="Shu S."/>
            <person name="Carlson J."/>
            <person name="Kariba R."/>
            <person name="Muthemba S."/>
            <person name="Knop K."/>
            <person name="Barton G.J."/>
            <person name="Sherwood A.V."/>
            <person name="Lopez-Montes A."/>
            <person name="Asiedu R."/>
            <person name="Jamnadass R."/>
            <person name="Muchugi A."/>
            <person name="Goodstein D."/>
            <person name="Egesi C.N."/>
            <person name="Featherston J."/>
            <person name="Asfaw A."/>
            <person name="Simpson G.G."/>
            <person name="Dolezel J."/>
            <person name="Hendre P.S."/>
            <person name="Van Deynze A."/>
            <person name="Kumar P.L."/>
            <person name="Obidiegwu J.E."/>
            <person name="Bhattacharjee R."/>
            <person name="Rokhsar D.S."/>
        </authorList>
    </citation>
    <scope>NUCLEOTIDE SEQUENCE [LARGE SCALE GENOMIC DNA]</scope>
    <source>
        <strain evidence="2">cv. TDa95/00328</strain>
    </source>
</reference>
<proteinExistence type="predicted"/>
<sequence length="245" mass="27956">MLSSSVLLLPFFHSPTRLMMMGTRGRRGRRRNRGIEAAGAMEEEVEKEFDGGGRKAKLVARRKERIRLPGKSKEPALSMAQFLRHPSGVEAILNSRALHCFQPLDSRTYRCTLHQLQFLSFHVSPVIDLRVTPTSHDCTVEMLSCKFEGSKAFEQQNQLFSAFMKNYMTWDENCPEPCLDVDVSLNVALEVYTKPFSLLPISAVEKPGNLLMQGLLDRLTPLLAKQLLEDYQTWIEEQLRFHSKG</sequence>
<keyword evidence="2" id="KW-1185">Reference proteome</keyword>
<evidence type="ECO:0000313" key="1">
    <source>
        <dbReference type="EMBL" id="KAH7674616.1"/>
    </source>
</evidence>
<accession>A0ACB7VKA3</accession>